<dbReference type="AlphaFoldDB" id="A0A285TVN9"/>
<dbReference type="InterPro" id="IPR050469">
    <property type="entry name" value="Diguanylate_Cyclase"/>
</dbReference>
<dbReference type="GO" id="GO:0043709">
    <property type="term" value="P:cell adhesion involved in single-species biofilm formation"/>
    <property type="evidence" value="ECO:0007669"/>
    <property type="project" value="TreeGrafter"/>
</dbReference>
<reference evidence="5 6" key="1">
    <citation type="submission" date="2017-08" db="EMBL/GenBank/DDBJ databases">
        <authorList>
            <person name="de Groot N.N."/>
        </authorList>
    </citation>
    <scope>NUCLEOTIDE SEQUENCE [LARGE SCALE GENOMIC DNA]</scope>
    <source>
        <strain evidence="5 6">USBA 78</strain>
    </source>
</reference>
<dbReference type="GO" id="GO:0052621">
    <property type="term" value="F:diguanylate cyclase activity"/>
    <property type="evidence" value="ECO:0007669"/>
    <property type="project" value="UniProtKB-EC"/>
</dbReference>
<dbReference type="SUPFAM" id="SSF55781">
    <property type="entry name" value="GAF domain-like"/>
    <property type="match status" value="1"/>
</dbReference>
<dbReference type="EMBL" id="OBMM01000006">
    <property type="protein sequence ID" value="SOC28381.1"/>
    <property type="molecule type" value="Genomic_DNA"/>
</dbReference>
<dbReference type="SUPFAM" id="SSF55073">
    <property type="entry name" value="Nucleotide cyclase"/>
    <property type="match status" value="1"/>
</dbReference>
<dbReference type="InterPro" id="IPR000160">
    <property type="entry name" value="GGDEF_dom"/>
</dbReference>
<evidence type="ECO:0000259" key="4">
    <source>
        <dbReference type="PROSITE" id="PS50887"/>
    </source>
</evidence>
<gene>
    <name evidence="5" type="ORF">SAMN05428964_106232</name>
</gene>
<dbReference type="PROSITE" id="PS50887">
    <property type="entry name" value="GGDEF"/>
    <property type="match status" value="1"/>
</dbReference>
<dbReference type="PANTHER" id="PTHR45138">
    <property type="entry name" value="REGULATORY COMPONENTS OF SENSORY TRANSDUCTION SYSTEM"/>
    <property type="match status" value="1"/>
</dbReference>
<accession>A0A285TVN9</accession>
<dbReference type="GO" id="GO:1902201">
    <property type="term" value="P:negative regulation of bacterial-type flagellum-dependent cell motility"/>
    <property type="evidence" value="ECO:0007669"/>
    <property type="project" value="TreeGrafter"/>
</dbReference>
<dbReference type="InterPro" id="IPR043128">
    <property type="entry name" value="Rev_trsase/Diguanyl_cyclase"/>
</dbReference>
<dbReference type="Proteomes" id="UP000219068">
    <property type="component" value="Unassembled WGS sequence"/>
</dbReference>
<proteinExistence type="predicted"/>
<dbReference type="Pfam" id="PF13185">
    <property type="entry name" value="GAF_2"/>
    <property type="match status" value="1"/>
</dbReference>
<dbReference type="PANTHER" id="PTHR45138:SF9">
    <property type="entry name" value="DIGUANYLATE CYCLASE DGCM-RELATED"/>
    <property type="match status" value="1"/>
</dbReference>
<evidence type="ECO:0000313" key="5">
    <source>
        <dbReference type="EMBL" id="SOC28381.1"/>
    </source>
</evidence>
<dbReference type="EC" id="2.7.7.65" evidence="1"/>
<evidence type="ECO:0000256" key="3">
    <source>
        <dbReference type="SAM" id="MobiDB-lite"/>
    </source>
</evidence>
<dbReference type="Gene3D" id="3.30.450.40">
    <property type="match status" value="1"/>
</dbReference>
<dbReference type="SMART" id="SM00267">
    <property type="entry name" value="GGDEF"/>
    <property type="match status" value="1"/>
</dbReference>
<dbReference type="InterPro" id="IPR003018">
    <property type="entry name" value="GAF"/>
</dbReference>
<dbReference type="Gene3D" id="3.30.70.270">
    <property type="match status" value="1"/>
</dbReference>
<evidence type="ECO:0000256" key="1">
    <source>
        <dbReference type="ARBA" id="ARBA00012528"/>
    </source>
</evidence>
<sequence>MTDMTACSPHETDKYKRNGPLKRLVTSLGAQRPEPSGKWRDRGRQDMVQFKTRDWLADDDAIAPSLEKWQRAVDLMTELLGATAGFIVEYNDRLGYRAAITSTNDANPYAGCDSTVTGLDTNIFCRQVIAQGGSFYEPDARGKSEWADNPELTEDGFCSYFGVPVTWSNGTIFGTICVFDCKPTQYSDTLQKLIETIRDLIEADLRLYEQFQIMRSISLSDQLTGLNNRAGFEMLAQQKIRIAKRYHHHIGLIFIDLDNMKHWNDDYGHAAGDAALKAVGTAITASIREVDICGRIGGDEFAILGYVRNRGDLTTIITRIRNVLQTARLLVPGSKKPIHETPKISAGASVFFEPVKETLEEMMDMADREMYRDKNRNR</sequence>
<evidence type="ECO:0000313" key="6">
    <source>
        <dbReference type="Proteomes" id="UP000219068"/>
    </source>
</evidence>
<dbReference type="GO" id="GO:0005886">
    <property type="term" value="C:plasma membrane"/>
    <property type="evidence" value="ECO:0007669"/>
    <property type="project" value="TreeGrafter"/>
</dbReference>
<comment type="catalytic activity">
    <reaction evidence="2">
        <text>2 GTP = 3',3'-c-di-GMP + 2 diphosphate</text>
        <dbReference type="Rhea" id="RHEA:24898"/>
        <dbReference type="ChEBI" id="CHEBI:33019"/>
        <dbReference type="ChEBI" id="CHEBI:37565"/>
        <dbReference type="ChEBI" id="CHEBI:58805"/>
        <dbReference type="EC" id="2.7.7.65"/>
    </reaction>
</comment>
<dbReference type="NCBIfam" id="TIGR00254">
    <property type="entry name" value="GGDEF"/>
    <property type="match status" value="1"/>
</dbReference>
<dbReference type="Pfam" id="PF00990">
    <property type="entry name" value="GGDEF"/>
    <property type="match status" value="1"/>
</dbReference>
<feature type="region of interest" description="Disordered" evidence="3">
    <location>
        <begin position="1"/>
        <end position="42"/>
    </location>
</feature>
<organism evidence="5 6">
    <name type="scientific">Thalassospira xiamenensis</name>
    <dbReference type="NCBI Taxonomy" id="220697"/>
    <lineage>
        <taxon>Bacteria</taxon>
        <taxon>Pseudomonadati</taxon>
        <taxon>Pseudomonadota</taxon>
        <taxon>Alphaproteobacteria</taxon>
        <taxon>Rhodospirillales</taxon>
        <taxon>Thalassospiraceae</taxon>
        <taxon>Thalassospira</taxon>
    </lineage>
</organism>
<feature type="domain" description="GGDEF" evidence="4">
    <location>
        <begin position="248"/>
        <end position="378"/>
    </location>
</feature>
<protein>
    <recommendedName>
        <fullName evidence="1">diguanylate cyclase</fullName>
        <ecNumber evidence="1">2.7.7.65</ecNumber>
    </recommendedName>
</protein>
<dbReference type="InterPro" id="IPR029016">
    <property type="entry name" value="GAF-like_dom_sf"/>
</dbReference>
<evidence type="ECO:0000256" key="2">
    <source>
        <dbReference type="ARBA" id="ARBA00034247"/>
    </source>
</evidence>
<dbReference type="SMART" id="SM00065">
    <property type="entry name" value="GAF"/>
    <property type="match status" value="1"/>
</dbReference>
<dbReference type="CDD" id="cd01949">
    <property type="entry name" value="GGDEF"/>
    <property type="match status" value="1"/>
</dbReference>
<dbReference type="InterPro" id="IPR029787">
    <property type="entry name" value="Nucleotide_cyclase"/>
</dbReference>
<name>A0A285TVN9_9PROT</name>